<dbReference type="InterPro" id="IPR038168">
    <property type="entry name" value="TF_DP_C_sf"/>
</dbReference>
<dbReference type="SUPFAM" id="SSF144074">
    <property type="entry name" value="E2F-DP heterodimerization region"/>
    <property type="match status" value="1"/>
</dbReference>
<dbReference type="InterPro" id="IPR003316">
    <property type="entry name" value="E2F_WHTH_DNA-bd_dom"/>
</dbReference>
<evidence type="ECO:0000256" key="8">
    <source>
        <dbReference type="SAM" id="Phobius"/>
    </source>
</evidence>
<dbReference type="InterPro" id="IPR014889">
    <property type="entry name" value="Transc_factor_DP_C"/>
</dbReference>
<dbReference type="EMBL" id="UZAJ01014525">
    <property type="protein sequence ID" value="VDO70514.1"/>
    <property type="molecule type" value="Genomic_DNA"/>
</dbReference>
<evidence type="ECO:0000256" key="1">
    <source>
        <dbReference type="ARBA" id="ARBA00004123"/>
    </source>
</evidence>
<dbReference type="AlphaFoldDB" id="A0A183HT82"/>
<keyword evidence="3 7" id="KW-0805">Transcription regulation</keyword>
<dbReference type="InterPro" id="IPR036388">
    <property type="entry name" value="WH-like_DNA-bd_sf"/>
</dbReference>
<evidence type="ECO:0000256" key="5">
    <source>
        <dbReference type="ARBA" id="ARBA00023163"/>
    </source>
</evidence>
<dbReference type="GO" id="GO:0005667">
    <property type="term" value="C:transcription regulator complex"/>
    <property type="evidence" value="ECO:0007669"/>
    <property type="project" value="InterPro"/>
</dbReference>
<dbReference type="Gene3D" id="1.20.140.80">
    <property type="entry name" value="Transcription factor DP"/>
    <property type="match status" value="1"/>
</dbReference>
<dbReference type="WBParaSite" id="OFLC_0001069401-mRNA-1">
    <property type="protein sequence ID" value="OFLC_0001069401-mRNA-1"/>
    <property type="gene ID" value="OFLC_0001069401"/>
</dbReference>
<evidence type="ECO:0000256" key="4">
    <source>
        <dbReference type="ARBA" id="ARBA00023125"/>
    </source>
</evidence>
<evidence type="ECO:0000256" key="3">
    <source>
        <dbReference type="ARBA" id="ARBA00023015"/>
    </source>
</evidence>
<feature type="transmembrane region" description="Helical" evidence="8">
    <location>
        <begin position="119"/>
        <end position="139"/>
    </location>
</feature>
<keyword evidence="8" id="KW-1133">Transmembrane helix</keyword>
<dbReference type="SMART" id="SM01138">
    <property type="entry name" value="DP"/>
    <property type="match status" value="1"/>
</dbReference>
<keyword evidence="6 7" id="KW-0539">Nucleus</keyword>
<dbReference type="InterPro" id="IPR036390">
    <property type="entry name" value="WH_DNA-bd_sf"/>
</dbReference>
<proteinExistence type="inferred from homology"/>
<evidence type="ECO:0000256" key="2">
    <source>
        <dbReference type="ARBA" id="ARBA00010940"/>
    </source>
</evidence>
<dbReference type="GO" id="GO:0005634">
    <property type="term" value="C:nucleus"/>
    <property type="evidence" value="ECO:0007669"/>
    <property type="project" value="UniProtKB-SubCell"/>
</dbReference>
<accession>A0A183HT82</accession>
<dbReference type="Gene3D" id="1.10.10.10">
    <property type="entry name" value="Winged helix-like DNA-binding domain superfamily/Winged helix DNA-binding domain"/>
    <property type="match status" value="1"/>
</dbReference>
<dbReference type="InterPro" id="IPR037241">
    <property type="entry name" value="E2F-DP_heterodim"/>
</dbReference>
<reference evidence="10 11" key="2">
    <citation type="submission" date="2018-11" db="EMBL/GenBank/DDBJ databases">
        <authorList>
            <consortium name="Pathogen Informatics"/>
        </authorList>
    </citation>
    <scope>NUCLEOTIDE SEQUENCE [LARGE SCALE GENOMIC DNA]</scope>
</reference>
<evidence type="ECO:0000259" key="9">
    <source>
        <dbReference type="SMART" id="SM01138"/>
    </source>
</evidence>
<comment type="similarity">
    <text evidence="2 7">Belongs to the E2F/DP family.</text>
</comment>
<evidence type="ECO:0000313" key="11">
    <source>
        <dbReference type="Proteomes" id="UP000267606"/>
    </source>
</evidence>
<keyword evidence="8" id="KW-0472">Membrane</keyword>
<dbReference type="PANTHER" id="PTHR12548:SF9">
    <property type="entry name" value="TRANSCRIPTION FACTOR DP"/>
    <property type="match status" value="1"/>
</dbReference>
<dbReference type="GO" id="GO:0051726">
    <property type="term" value="P:regulation of cell cycle"/>
    <property type="evidence" value="ECO:0007669"/>
    <property type="project" value="InterPro"/>
</dbReference>
<dbReference type="GO" id="GO:0000981">
    <property type="term" value="F:DNA-binding transcription factor activity, RNA polymerase II-specific"/>
    <property type="evidence" value="ECO:0007669"/>
    <property type="project" value="TreeGrafter"/>
</dbReference>
<dbReference type="GO" id="GO:0000977">
    <property type="term" value="F:RNA polymerase II transcription regulatory region sequence-specific DNA binding"/>
    <property type="evidence" value="ECO:0007669"/>
    <property type="project" value="TreeGrafter"/>
</dbReference>
<keyword evidence="5 7" id="KW-0804">Transcription</keyword>
<dbReference type="PANTHER" id="PTHR12548">
    <property type="entry name" value="TRANSCRIPTION FACTOR DP"/>
    <property type="match status" value="1"/>
</dbReference>
<keyword evidence="11" id="KW-1185">Reference proteome</keyword>
<evidence type="ECO:0000313" key="12">
    <source>
        <dbReference type="WBParaSite" id="OFLC_0001069401-mRNA-1"/>
    </source>
</evidence>
<name>A0A183HT82_9BILA</name>
<evidence type="ECO:0000256" key="7">
    <source>
        <dbReference type="RuleBase" id="RU003796"/>
    </source>
</evidence>
<organism evidence="12">
    <name type="scientific">Onchocerca flexuosa</name>
    <dbReference type="NCBI Taxonomy" id="387005"/>
    <lineage>
        <taxon>Eukaryota</taxon>
        <taxon>Metazoa</taxon>
        <taxon>Ecdysozoa</taxon>
        <taxon>Nematoda</taxon>
        <taxon>Chromadorea</taxon>
        <taxon>Rhabditida</taxon>
        <taxon>Spirurina</taxon>
        <taxon>Spiruromorpha</taxon>
        <taxon>Filarioidea</taxon>
        <taxon>Onchocercidae</taxon>
        <taxon>Onchocerca</taxon>
    </lineage>
</organism>
<evidence type="ECO:0000256" key="6">
    <source>
        <dbReference type="ARBA" id="ARBA00023242"/>
    </source>
</evidence>
<feature type="domain" description="Transcription factor DP C-terminal" evidence="9">
    <location>
        <begin position="39"/>
        <end position="140"/>
    </location>
</feature>
<keyword evidence="4 7" id="KW-0238">DNA-binding</keyword>
<keyword evidence="8" id="KW-0812">Transmembrane</keyword>
<gene>
    <name evidence="10" type="ORF">OFLC_LOCUS10692</name>
</gene>
<dbReference type="Pfam" id="PF08781">
    <property type="entry name" value="DP"/>
    <property type="match status" value="1"/>
</dbReference>
<evidence type="ECO:0000313" key="10">
    <source>
        <dbReference type="EMBL" id="VDO70514.1"/>
    </source>
</evidence>
<dbReference type="Pfam" id="PF02319">
    <property type="entry name" value="WHD_E2F_TDP"/>
    <property type="match status" value="1"/>
</dbReference>
<dbReference type="CDD" id="cd14458">
    <property type="entry name" value="DP_DD"/>
    <property type="match status" value="1"/>
</dbReference>
<sequence>MKNIRRRVYDALNVLMAMNIIEKEKKEIRWVGLPTSSVQECRKLEEEKAKRQERIRHKSDQLQELIIQLVAYKTLVEKNRELERDNGRPREDSVLYLPFIIVNTAKKTFIDCAISHDKFVSSFLCIFCQNMVIVISLWLHATYPKSKF</sequence>
<dbReference type="SUPFAM" id="SSF46785">
    <property type="entry name" value="Winged helix' DNA-binding domain"/>
    <property type="match status" value="1"/>
</dbReference>
<dbReference type="InterPro" id="IPR015648">
    <property type="entry name" value="Transcrpt_fac_DP"/>
</dbReference>
<dbReference type="Proteomes" id="UP000267606">
    <property type="component" value="Unassembled WGS sequence"/>
</dbReference>
<reference evidence="12" key="1">
    <citation type="submission" date="2016-06" db="UniProtKB">
        <authorList>
            <consortium name="WormBaseParasite"/>
        </authorList>
    </citation>
    <scope>IDENTIFICATION</scope>
</reference>
<comment type="subcellular location">
    <subcellularLocation>
        <location evidence="1 7">Nucleus</location>
    </subcellularLocation>
</comment>
<dbReference type="STRING" id="387005.A0A183HT82"/>
<protein>
    <submittedName>
        <fullName evidence="12">DP domain-containing protein</fullName>
    </submittedName>
</protein>